<feature type="domain" description="ATP-grasp" evidence="2">
    <location>
        <begin position="125"/>
        <end position="316"/>
    </location>
</feature>
<gene>
    <name evidence="3" type="ORF">N0B31_20060</name>
</gene>
<dbReference type="GeneID" id="74944768"/>
<sequence length="404" mass="45566">MRESRSDRPGVVVPTGHDPASYTCVRSLAKRGIHTIVASEKHPPAAASRFCGEEATLPPPRDDILAYRDALLELAARPSVRTVVPVRPDDVYVLSKFRGQFTEHVSLPLLPFDRLQGSCDRMRLVDAAQEAGVPVPRTRLLTDDVDIDRPSIVKSRYNILVDEHVATFGPSELDVVKRFWHVSPEEQIDWVSIRREMRHTPIVQDFVRHDDMYVFGALYDRGEPLVTFQHRQIRGKSYTGGGGVYRESVSNPELEAVGRRLLDHLEWHGPACIEYMREEETGEYVLTEINPRMWQSLPTAVLAGADFPYYYWLLATGRPEEVRQGYELGVGTHQLYGELGYLDSIRHDDSLLVTRPSLSRAALSVLVSCVTDPHFDVLHLDDPSPFVSGVAKAVRKLPVHKWSG</sequence>
<accession>A0A9E7R4A3</accession>
<dbReference type="GO" id="GO:0005524">
    <property type="term" value="F:ATP binding"/>
    <property type="evidence" value="ECO:0007669"/>
    <property type="project" value="UniProtKB-UniRule"/>
</dbReference>
<proteinExistence type="predicted"/>
<dbReference type="GO" id="GO:0016874">
    <property type="term" value="F:ligase activity"/>
    <property type="evidence" value="ECO:0007669"/>
    <property type="project" value="UniProtKB-KW"/>
</dbReference>
<dbReference type="InterPro" id="IPR011761">
    <property type="entry name" value="ATP-grasp"/>
</dbReference>
<evidence type="ECO:0000313" key="3">
    <source>
        <dbReference type="EMBL" id="UWM54400.1"/>
    </source>
</evidence>
<keyword evidence="1" id="KW-0067">ATP-binding</keyword>
<dbReference type="EMBL" id="CP104003">
    <property type="protein sequence ID" value="UWM54400.1"/>
    <property type="molecule type" value="Genomic_DNA"/>
</dbReference>
<evidence type="ECO:0000256" key="1">
    <source>
        <dbReference type="PROSITE-ProRule" id="PRU00409"/>
    </source>
</evidence>
<dbReference type="Gene3D" id="3.40.50.20">
    <property type="match status" value="1"/>
</dbReference>
<dbReference type="Gene3D" id="3.30.470.20">
    <property type="entry name" value="ATP-grasp fold, B domain"/>
    <property type="match status" value="1"/>
</dbReference>
<protein>
    <submittedName>
        <fullName evidence="3">Carboxylate--amine ligase</fullName>
    </submittedName>
</protein>
<reference evidence="3" key="1">
    <citation type="submission" date="2022-09" db="EMBL/GenBank/DDBJ databases">
        <title>Diverse halophilic archaea isolated from saline environments.</title>
        <authorList>
            <person name="Cui H.-L."/>
        </authorList>
    </citation>
    <scope>NUCLEOTIDE SEQUENCE</scope>
    <source>
        <strain evidence="3">ZS-35-S2</strain>
    </source>
</reference>
<keyword evidence="4" id="KW-1185">Reference proteome</keyword>
<dbReference type="GO" id="GO:0046872">
    <property type="term" value="F:metal ion binding"/>
    <property type="evidence" value="ECO:0007669"/>
    <property type="project" value="InterPro"/>
</dbReference>
<dbReference type="PROSITE" id="PS50975">
    <property type="entry name" value="ATP_GRASP"/>
    <property type="match status" value="1"/>
</dbReference>
<dbReference type="RefSeq" id="WP_260593420.1">
    <property type="nucleotide sequence ID" value="NZ_CP104003.1"/>
</dbReference>
<organism evidence="3 4">
    <name type="scientific">Salinirubellus salinus</name>
    <dbReference type="NCBI Taxonomy" id="1364945"/>
    <lineage>
        <taxon>Archaea</taxon>
        <taxon>Methanobacteriati</taxon>
        <taxon>Methanobacteriota</taxon>
        <taxon>Stenosarchaea group</taxon>
        <taxon>Halobacteria</taxon>
        <taxon>Halobacteriales</taxon>
        <taxon>Natronomonadaceae</taxon>
        <taxon>Salinirubellus</taxon>
    </lineage>
</organism>
<dbReference type="SUPFAM" id="SSF56059">
    <property type="entry name" value="Glutathione synthetase ATP-binding domain-like"/>
    <property type="match status" value="1"/>
</dbReference>
<dbReference type="AlphaFoldDB" id="A0A9E7R4A3"/>
<keyword evidence="3" id="KW-0436">Ligase</keyword>
<evidence type="ECO:0000259" key="2">
    <source>
        <dbReference type="PROSITE" id="PS50975"/>
    </source>
</evidence>
<name>A0A9E7R4A3_9EURY</name>
<dbReference type="KEGG" id="ssai:N0B31_20060"/>
<dbReference type="Proteomes" id="UP001057580">
    <property type="component" value="Chromosome"/>
</dbReference>
<evidence type="ECO:0000313" key="4">
    <source>
        <dbReference type="Proteomes" id="UP001057580"/>
    </source>
</evidence>
<keyword evidence="1" id="KW-0547">Nucleotide-binding</keyword>